<keyword evidence="1" id="KW-0732">Signal</keyword>
<feature type="signal peptide" evidence="1">
    <location>
        <begin position="1"/>
        <end position="26"/>
    </location>
</feature>
<dbReference type="PANTHER" id="PTHR43308:SF5">
    <property type="entry name" value="S-LAYER PROTEIN _ PEPTIDOGLYCAN ENDO-BETA-N-ACETYLGLUCOSAMINIDASE"/>
    <property type="match status" value="1"/>
</dbReference>
<dbReference type="InterPro" id="IPR051465">
    <property type="entry name" value="Cell_Envelope_Struct_Comp"/>
</dbReference>
<dbReference type="Proteomes" id="UP001344888">
    <property type="component" value="Unassembled WGS sequence"/>
</dbReference>
<organism evidence="3 4">
    <name type="scientific">Metasolibacillus meyeri</name>
    <dbReference type="NCBI Taxonomy" id="1071052"/>
    <lineage>
        <taxon>Bacteria</taxon>
        <taxon>Bacillati</taxon>
        <taxon>Bacillota</taxon>
        <taxon>Bacilli</taxon>
        <taxon>Bacillales</taxon>
        <taxon>Caryophanaceae</taxon>
        <taxon>Metasolibacillus</taxon>
    </lineage>
</organism>
<feature type="chain" id="PRO_5043768392" evidence="1">
    <location>
        <begin position="27"/>
        <end position="667"/>
    </location>
</feature>
<dbReference type="EMBL" id="JARSFG010000006">
    <property type="protein sequence ID" value="MEC1177758.1"/>
    <property type="molecule type" value="Genomic_DNA"/>
</dbReference>
<gene>
    <name evidence="3" type="ORF">P9B03_04615</name>
</gene>
<feature type="domain" description="SLH" evidence="2">
    <location>
        <begin position="21"/>
        <end position="79"/>
    </location>
</feature>
<comment type="caution">
    <text evidence="3">The sequence shown here is derived from an EMBL/GenBank/DDBJ whole genome shotgun (WGS) entry which is preliminary data.</text>
</comment>
<dbReference type="PROSITE" id="PS51272">
    <property type="entry name" value="SLH"/>
    <property type="match status" value="3"/>
</dbReference>
<sequence length="667" mass="73864">MIKKITTLVIAIILMLTVVMPSSSYANDIKGHQMVNELTHWANLGVILPDSKGNYNPNRAVTRGEFAAYITRAFNLPASDKYQFSDLKVGDPLTFEIQAAAGSGILGGYPDGTFRPHEKITRQHMAAMLYKALRYLNVPLNSAPLTFNDNNKISKQFHEAVATSVYYNIIRGSHEKKGVFFNPQGSATIAHAAAFLYRTHVVTQQYGQAVPENNTPQPTPPPVETNNNSYYVGTISGSNITKQPTVYVTYEQAEAAYQAANSINLLFQGDKIIKMNSGIASAADVAANTVTIYGNKDFTNALTYVVEGSELKYFGSNDKYAIVQAGDTKGYAKLSEITLIPTSLIKGRDYYYVANGMLSHKLYDHIKQAFIGEYVMGEAPSFMAAGVHYYGTDGVHFYNANDQLVGQHYQYFQFASLRQPTNYTAEELDYMIHTILEERRTLASRYANILTESRLLGLGQFLKAMEQEHRVNALFILATAIHESDYGMSTHALQKNNIFGIRVFDANEAAGSTYATPNDSVLAFINQYVNKNYAPQSGGYAKGAVPGNKTTGMNVHYASDPFWGSKIAGHMYRLDIRFGRKDHKQGRLAMVLNNGEPVNARMEPSTSSPIAFTYKAKVIGESGLFGYPVAIVEETIGSDGYIWYKVYSDNNPPANFVWIRSDLVKPL</sequence>
<dbReference type="Gene3D" id="1.10.530.10">
    <property type="match status" value="1"/>
</dbReference>
<evidence type="ECO:0000259" key="2">
    <source>
        <dbReference type="PROSITE" id="PS51272"/>
    </source>
</evidence>
<dbReference type="InterPro" id="IPR001119">
    <property type="entry name" value="SLH_dom"/>
</dbReference>
<dbReference type="AlphaFoldDB" id="A0AAW9NU63"/>
<dbReference type="PANTHER" id="PTHR43308">
    <property type="entry name" value="OUTER MEMBRANE PROTEIN ALPHA-RELATED"/>
    <property type="match status" value="1"/>
</dbReference>
<dbReference type="Pfam" id="PF00395">
    <property type="entry name" value="SLH"/>
    <property type="match status" value="2"/>
</dbReference>
<evidence type="ECO:0000313" key="4">
    <source>
        <dbReference type="Proteomes" id="UP001344888"/>
    </source>
</evidence>
<proteinExistence type="predicted"/>
<reference evidence="3 4" key="1">
    <citation type="submission" date="2023-03" db="EMBL/GenBank/DDBJ databases">
        <title>Bacillus Genome Sequencing.</title>
        <authorList>
            <person name="Dunlap C."/>
        </authorList>
    </citation>
    <scope>NUCLEOTIDE SEQUENCE [LARGE SCALE GENOMIC DNA]</scope>
    <source>
        <strain evidence="3 4">B-59205</strain>
    </source>
</reference>
<feature type="domain" description="SLH" evidence="2">
    <location>
        <begin position="80"/>
        <end position="143"/>
    </location>
</feature>
<evidence type="ECO:0000256" key="1">
    <source>
        <dbReference type="SAM" id="SignalP"/>
    </source>
</evidence>
<accession>A0AAW9NU63</accession>
<dbReference type="RefSeq" id="WP_326122216.1">
    <property type="nucleotide sequence ID" value="NZ_JARSFG010000006.1"/>
</dbReference>
<keyword evidence="4" id="KW-1185">Reference proteome</keyword>
<dbReference type="GO" id="GO:0004040">
    <property type="term" value="F:amidase activity"/>
    <property type="evidence" value="ECO:0007669"/>
    <property type="project" value="InterPro"/>
</dbReference>
<feature type="domain" description="SLH" evidence="2">
    <location>
        <begin position="144"/>
        <end position="210"/>
    </location>
</feature>
<evidence type="ECO:0000313" key="3">
    <source>
        <dbReference type="EMBL" id="MEC1177758.1"/>
    </source>
</evidence>
<dbReference type="InterPro" id="IPR002901">
    <property type="entry name" value="MGlyc_endo_b_GlcNAc-like_dom"/>
</dbReference>
<protein>
    <submittedName>
        <fullName evidence="3">S-layer homology domain-containing protein</fullName>
    </submittedName>
</protein>
<name>A0AAW9NU63_9BACL</name>
<dbReference type="Pfam" id="PF01832">
    <property type="entry name" value="Glucosaminidase"/>
    <property type="match status" value="1"/>
</dbReference>